<evidence type="ECO:0000313" key="1">
    <source>
        <dbReference type="EMBL" id="JAS36244.1"/>
    </source>
</evidence>
<dbReference type="EMBL" id="GEDC01001054">
    <property type="protein sequence ID" value="JAS36244.1"/>
    <property type="molecule type" value="Transcribed_RNA"/>
</dbReference>
<proteinExistence type="predicted"/>
<name>A0A1B6EEE6_9HEMI</name>
<dbReference type="AlphaFoldDB" id="A0A1B6EEE6"/>
<accession>A0A1B6EEE6</accession>
<dbReference type="Pfam" id="PF12784">
    <property type="entry name" value="PDDEXK_2"/>
    <property type="match status" value="1"/>
</dbReference>
<organism evidence="1">
    <name type="scientific">Clastoptera arizonana</name>
    <name type="common">Arizona spittle bug</name>
    <dbReference type="NCBI Taxonomy" id="38151"/>
    <lineage>
        <taxon>Eukaryota</taxon>
        <taxon>Metazoa</taxon>
        <taxon>Ecdysozoa</taxon>
        <taxon>Arthropoda</taxon>
        <taxon>Hexapoda</taxon>
        <taxon>Insecta</taxon>
        <taxon>Pterygota</taxon>
        <taxon>Neoptera</taxon>
        <taxon>Paraneoptera</taxon>
        <taxon>Hemiptera</taxon>
        <taxon>Auchenorrhyncha</taxon>
        <taxon>Cercopoidea</taxon>
        <taxon>Clastopteridae</taxon>
        <taxon>Clastoptera</taxon>
    </lineage>
</organism>
<sequence length="339" mass="40142">MLYWTIPINKILVIVVASYMKIVFSNDLLDVTIPIAFKKTLSIMVKRQVIVKMLNALLEKRKHEEIVRCDITRVTEETPSPKSDSYLDLLCTQWKGKDTIILLTINPEFGYVERVYEYALNTYAKPVTYMTPSVVSIVFTDRIVFPYKKRMVTRDVKEDGKEYDFNFSFTFVEMTKMNKDMKTEQWRHWTPLQRWCFFVKNAYRLKAENVDKMFLNLRLGEIFHKGQINYWNTEEQQEYFRDLEKNTEKREMEKWMAEQARSRERGAIVKNMVTYGCTWPFIAKVTGLSDLEITKYCDQDTKLPESELVRSGKLDGPNVEKNIMLTSPDRSFKGNRYKG</sequence>
<protein>
    <submittedName>
        <fullName evidence="1">Uncharacterized protein</fullName>
    </submittedName>
</protein>
<gene>
    <name evidence="1" type="ORF">g.44639</name>
</gene>
<reference evidence="1" key="1">
    <citation type="submission" date="2015-12" db="EMBL/GenBank/DDBJ databases">
        <title>De novo transcriptome assembly of four potential Pierce s Disease insect vectors from Arizona vineyards.</title>
        <authorList>
            <person name="Tassone E.E."/>
        </authorList>
    </citation>
    <scope>NUCLEOTIDE SEQUENCE</scope>
</reference>